<reference evidence="1" key="1">
    <citation type="submission" date="2012-05" db="EMBL/GenBank/DDBJ databases">
        <authorList>
            <person name="Krishnakumar V."/>
            <person name="Cheung F."/>
            <person name="Xiao Y."/>
            <person name="Chan A."/>
            <person name="Moskal W.A."/>
            <person name="Town C.D."/>
        </authorList>
    </citation>
    <scope>NUCLEOTIDE SEQUENCE</scope>
</reference>
<organism evidence="1">
    <name type="scientific">Medicago truncatula</name>
    <name type="common">Barrel medic</name>
    <name type="synonym">Medicago tribuloides</name>
    <dbReference type="NCBI Taxonomy" id="3880"/>
    <lineage>
        <taxon>Eukaryota</taxon>
        <taxon>Viridiplantae</taxon>
        <taxon>Streptophyta</taxon>
        <taxon>Embryophyta</taxon>
        <taxon>Tracheophyta</taxon>
        <taxon>Spermatophyta</taxon>
        <taxon>Magnoliopsida</taxon>
        <taxon>eudicotyledons</taxon>
        <taxon>Gunneridae</taxon>
        <taxon>Pentapetalae</taxon>
        <taxon>rosids</taxon>
        <taxon>fabids</taxon>
        <taxon>Fabales</taxon>
        <taxon>Fabaceae</taxon>
        <taxon>Papilionoideae</taxon>
        <taxon>50 kb inversion clade</taxon>
        <taxon>NPAAA clade</taxon>
        <taxon>Hologalegina</taxon>
        <taxon>IRL clade</taxon>
        <taxon>Trifolieae</taxon>
        <taxon>Medicago</taxon>
    </lineage>
</organism>
<accession>I3S9W3</accession>
<protein>
    <submittedName>
        <fullName evidence="1">Uncharacterized protein</fullName>
    </submittedName>
</protein>
<proteinExistence type="evidence at transcript level"/>
<name>I3S9W3_MEDTR</name>
<dbReference type="EMBL" id="BT137260">
    <property type="protein sequence ID" value="AFK37055.1"/>
    <property type="molecule type" value="mRNA"/>
</dbReference>
<evidence type="ECO:0000313" key="1">
    <source>
        <dbReference type="EMBL" id="AFK37055.1"/>
    </source>
</evidence>
<dbReference type="AlphaFoldDB" id="I3S9W3"/>
<sequence>MLKLERLLHLYADTWIIHLHRHGILMVSFLPLGTKIKHAAFGMFGIFQSLLLFLRGTLGAIRSIRSTSDGPGIWQWAEPADFVHVYDAKQEI</sequence>